<dbReference type="Pfam" id="PF17288">
    <property type="entry name" value="Terminase_3C"/>
    <property type="match status" value="1"/>
</dbReference>
<evidence type="ECO:0000259" key="1">
    <source>
        <dbReference type="Pfam" id="PF17288"/>
    </source>
</evidence>
<dbReference type="Gene3D" id="3.40.50.300">
    <property type="entry name" value="P-loop containing nucleotide triphosphate hydrolases"/>
    <property type="match status" value="1"/>
</dbReference>
<dbReference type="Gene3D" id="3.30.420.280">
    <property type="match status" value="1"/>
</dbReference>
<dbReference type="InterPro" id="IPR027417">
    <property type="entry name" value="P-loop_NTPase"/>
</dbReference>
<name>A0A0F9HJK8_9ZZZZ</name>
<dbReference type="InterPro" id="IPR052380">
    <property type="entry name" value="Viral_DNA_packaging_terminase"/>
</dbReference>
<proteinExistence type="predicted"/>
<dbReference type="PANTHER" id="PTHR39184:SF1">
    <property type="entry name" value="PBSX PHAGE TERMINASE LARGE SUBUNIT"/>
    <property type="match status" value="1"/>
</dbReference>
<evidence type="ECO:0000313" key="2">
    <source>
        <dbReference type="EMBL" id="KKL75312.1"/>
    </source>
</evidence>
<feature type="domain" description="Phage terminase large subunit C-terminal" evidence="1">
    <location>
        <begin position="203"/>
        <end position="346"/>
    </location>
</feature>
<dbReference type="AlphaFoldDB" id="A0A0F9HJK8"/>
<dbReference type="PANTHER" id="PTHR39184">
    <property type="match status" value="1"/>
</dbReference>
<dbReference type="EMBL" id="LAZR01024387">
    <property type="protein sequence ID" value="KKL75312.1"/>
    <property type="molecule type" value="Genomic_DNA"/>
</dbReference>
<comment type="caution">
    <text evidence="2">The sequence shown here is derived from an EMBL/GenBank/DDBJ whole genome shotgun (WGS) entry which is preliminary data.</text>
</comment>
<protein>
    <recommendedName>
        <fullName evidence="1">Phage terminase large subunit C-terminal domain-containing protein</fullName>
    </recommendedName>
</protein>
<dbReference type="Pfam" id="PF03237">
    <property type="entry name" value="Terminase_6N"/>
    <property type="match status" value="1"/>
</dbReference>
<accession>A0A0F9HJK8</accession>
<organism evidence="2">
    <name type="scientific">marine sediment metagenome</name>
    <dbReference type="NCBI Taxonomy" id="412755"/>
    <lineage>
        <taxon>unclassified sequences</taxon>
        <taxon>metagenomes</taxon>
        <taxon>ecological metagenomes</taxon>
    </lineage>
</organism>
<reference evidence="2" key="1">
    <citation type="journal article" date="2015" name="Nature">
        <title>Complex archaea that bridge the gap between prokaryotes and eukaryotes.</title>
        <authorList>
            <person name="Spang A."/>
            <person name="Saw J.H."/>
            <person name="Jorgensen S.L."/>
            <person name="Zaremba-Niedzwiedzka K."/>
            <person name="Martijn J."/>
            <person name="Lind A.E."/>
            <person name="van Eijk R."/>
            <person name="Schleper C."/>
            <person name="Guy L."/>
            <person name="Ettema T.J."/>
        </authorList>
    </citation>
    <scope>NUCLEOTIDE SEQUENCE</scope>
</reference>
<sequence>MSKGKNYIITGHTVGSIKRNVLEPMNSQFGMNIKLSSTDNRVPMFNNNVYCFGSDKADSFKAMTGMTAHGWYANEVTLQHENTISEAFNRVSGDNAWMLWDTNPDYPHHPIKRNYIDHSGERLSDGSLRIQSWHFQIDDNPNLDPMYVENLKKSTPEGMWYDRKIKGLWVAAEGLVYEGWRREYHVQPPFDIPDDWKRVRSIDFGFNNPFVCLWGAIDPDGRLYIYDEHYQDHVLIKDHAEAIHSRPGNFAWTVADHDAQERAELEDKGIYTIPAQKAVAIGLQKVAKRLIIQGDGKPRLIVFDTCKNVIREIEKYAWAANKSGMIKKEEPVKADDHAMDALRYMIMEIDGGGFVLV</sequence>
<dbReference type="InterPro" id="IPR035413">
    <property type="entry name" value="Terminase_L_C"/>
</dbReference>
<gene>
    <name evidence="2" type="ORF">LCGC14_2056150</name>
</gene>